<gene>
    <name evidence="1" type="ORF">E6K78_11925</name>
</gene>
<dbReference type="EMBL" id="VBOY01000142">
    <property type="protein sequence ID" value="TMQ62323.1"/>
    <property type="molecule type" value="Genomic_DNA"/>
</dbReference>
<dbReference type="AlphaFoldDB" id="A0A538TFC5"/>
<dbReference type="Proteomes" id="UP000316609">
    <property type="component" value="Unassembled WGS sequence"/>
</dbReference>
<evidence type="ECO:0000313" key="2">
    <source>
        <dbReference type="Proteomes" id="UP000316609"/>
    </source>
</evidence>
<accession>A0A538TFC5</accession>
<protein>
    <submittedName>
        <fullName evidence="1">Uncharacterized protein</fullName>
    </submittedName>
</protein>
<name>A0A538TFC5_UNCEI</name>
<comment type="caution">
    <text evidence="1">The sequence shown here is derived from an EMBL/GenBank/DDBJ whole genome shotgun (WGS) entry which is preliminary data.</text>
</comment>
<organism evidence="1 2">
    <name type="scientific">Eiseniibacteriota bacterium</name>
    <dbReference type="NCBI Taxonomy" id="2212470"/>
    <lineage>
        <taxon>Bacteria</taxon>
        <taxon>Candidatus Eiseniibacteriota</taxon>
    </lineage>
</organism>
<reference evidence="1 2" key="1">
    <citation type="journal article" date="2019" name="Nat. Microbiol.">
        <title>Mediterranean grassland soil C-N compound turnover is dependent on rainfall and depth, and is mediated by genomically divergent microorganisms.</title>
        <authorList>
            <person name="Diamond S."/>
            <person name="Andeer P.F."/>
            <person name="Li Z."/>
            <person name="Crits-Christoph A."/>
            <person name="Burstein D."/>
            <person name="Anantharaman K."/>
            <person name="Lane K.R."/>
            <person name="Thomas B.C."/>
            <person name="Pan C."/>
            <person name="Northen T.R."/>
            <person name="Banfield J.F."/>
        </authorList>
    </citation>
    <scope>NUCLEOTIDE SEQUENCE [LARGE SCALE GENOMIC DNA]</scope>
    <source>
        <strain evidence="1">WS_8</strain>
    </source>
</reference>
<dbReference type="Pfam" id="PF22278">
    <property type="entry name" value="DUF6958"/>
    <property type="match status" value="1"/>
</dbReference>
<proteinExistence type="predicted"/>
<evidence type="ECO:0000313" key="1">
    <source>
        <dbReference type="EMBL" id="TMQ62323.1"/>
    </source>
</evidence>
<sequence>MGEGGRRVVTRNVNYARGGGRRIARELYDAVKRAILNSVPRDGEGILFRDLSRAVSGRVPKALLRGRSVSWYTTTVKLDLEARGMIQRLPGRTPQRLRRTGRGR</sequence>
<dbReference type="InterPro" id="IPR054233">
    <property type="entry name" value="DUF6958"/>
</dbReference>